<evidence type="ECO:0000313" key="4">
    <source>
        <dbReference type="Proteomes" id="UP001500212"/>
    </source>
</evidence>
<gene>
    <name evidence="3" type="ORF">GCM10023195_16520</name>
</gene>
<dbReference type="Pfam" id="PF13581">
    <property type="entry name" value="HATPase_c_2"/>
    <property type="match status" value="1"/>
</dbReference>
<comment type="caution">
    <text evidence="3">The sequence shown here is derived from an EMBL/GenBank/DDBJ whole genome shotgun (WGS) entry which is preliminary data.</text>
</comment>
<organism evidence="3 4">
    <name type="scientific">Actinoallomurus liliacearum</name>
    <dbReference type="NCBI Taxonomy" id="1080073"/>
    <lineage>
        <taxon>Bacteria</taxon>
        <taxon>Bacillati</taxon>
        <taxon>Actinomycetota</taxon>
        <taxon>Actinomycetes</taxon>
        <taxon>Streptosporangiales</taxon>
        <taxon>Thermomonosporaceae</taxon>
        <taxon>Actinoallomurus</taxon>
    </lineage>
</organism>
<accession>A0ABP8TF00</accession>
<evidence type="ECO:0000256" key="1">
    <source>
        <dbReference type="ARBA" id="ARBA00022527"/>
    </source>
</evidence>
<keyword evidence="1" id="KW-0723">Serine/threonine-protein kinase</keyword>
<keyword evidence="3" id="KW-0547">Nucleotide-binding</keyword>
<keyword evidence="4" id="KW-1185">Reference proteome</keyword>
<dbReference type="Gene3D" id="3.30.565.10">
    <property type="entry name" value="Histidine kinase-like ATPase, C-terminal domain"/>
    <property type="match status" value="1"/>
</dbReference>
<dbReference type="InterPro" id="IPR003594">
    <property type="entry name" value="HATPase_dom"/>
</dbReference>
<dbReference type="InterPro" id="IPR050267">
    <property type="entry name" value="Anti-sigma-factor_SerPK"/>
</dbReference>
<evidence type="ECO:0000313" key="3">
    <source>
        <dbReference type="EMBL" id="GAA4604819.1"/>
    </source>
</evidence>
<feature type="domain" description="Histidine kinase/HSP90-like ATPase" evidence="2">
    <location>
        <begin position="31"/>
        <end position="144"/>
    </location>
</feature>
<name>A0ABP8TF00_9ACTN</name>
<dbReference type="InterPro" id="IPR036890">
    <property type="entry name" value="HATPase_C_sf"/>
</dbReference>
<dbReference type="EMBL" id="BAABHJ010000005">
    <property type="protein sequence ID" value="GAA4604819.1"/>
    <property type="molecule type" value="Genomic_DNA"/>
</dbReference>
<dbReference type="GO" id="GO:0005524">
    <property type="term" value="F:ATP binding"/>
    <property type="evidence" value="ECO:0007669"/>
    <property type="project" value="UniProtKB-KW"/>
</dbReference>
<evidence type="ECO:0000259" key="2">
    <source>
        <dbReference type="Pfam" id="PF13581"/>
    </source>
</evidence>
<keyword evidence="1" id="KW-0418">Kinase</keyword>
<sequence>MPVMHRIAEERRIAWERGEIHGVLLGEMRLPIRPESATPARRFLTAVSLGWGIPDAADTAELLGCELVTNAVRHAAAMPGSTLRLVLIRDGERLRVEVHDPSGEPPATRDPGLEATTGRGLLIVGALSTDAGWHPTAHGKAVWFELLPRWP</sequence>
<protein>
    <submittedName>
        <fullName evidence="3">ATP-binding protein</fullName>
    </submittedName>
</protein>
<dbReference type="SUPFAM" id="SSF55874">
    <property type="entry name" value="ATPase domain of HSP90 chaperone/DNA topoisomerase II/histidine kinase"/>
    <property type="match status" value="1"/>
</dbReference>
<keyword evidence="1" id="KW-0808">Transferase</keyword>
<dbReference type="PANTHER" id="PTHR35526">
    <property type="entry name" value="ANTI-SIGMA-F FACTOR RSBW-RELATED"/>
    <property type="match status" value="1"/>
</dbReference>
<dbReference type="CDD" id="cd16936">
    <property type="entry name" value="HATPase_RsbW-like"/>
    <property type="match status" value="1"/>
</dbReference>
<dbReference type="Proteomes" id="UP001500212">
    <property type="component" value="Unassembled WGS sequence"/>
</dbReference>
<dbReference type="PANTHER" id="PTHR35526:SF3">
    <property type="entry name" value="ANTI-SIGMA-F FACTOR RSBW"/>
    <property type="match status" value="1"/>
</dbReference>
<reference evidence="4" key="1">
    <citation type="journal article" date="2019" name="Int. J. Syst. Evol. Microbiol.">
        <title>The Global Catalogue of Microorganisms (GCM) 10K type strain sequencing project: providing services to taxonomists for standard genome sequencing and annotation.</title>
        <authorList>
            <consortium name="The Broad Institute Genomics Platform"/>
            <consortium name="The Broad Institute Genome Sequencing Center for Infectious Disease"/>
            <person name="Wu L."/>
            <person name="Ma J."/>
        </authorList>
    </citation>
    <scope>NUCLEOTIDE SEQUENCE [LARGE SCALE GENOMIC DNA]</scope>
    <source>
        <strain evidence="4">JCM 17938</strain>
    </source>
</reference>
<keyword evidence="3" id="KW-0067">ATP-binding</keyword>
<proteinExistence type="predicted"/>